<dbReference type="InterPro" id="IPR001207">
    <property type="entry name" value="Transposase_mutator"/>
</dbReference>
<dbReference type="Pfam" id="PF00872">
    <property type="entry name" value="Transposase_mut"/>
    <property type="match status" value="1"/>
</dbReference>
<protein>
    <submittedName>
        <fullName evidence="6">Transposase, Mutator family</fullName>
    </submittedName>
</protein>
<evidence type="ECO:0000313" key="7">
    <source>
        <dbReference type="Proteomes" id="UP000182589"/>
    </source>
</evidence>
<evidence type="ECO:0000256" key="2">
    <source>
        <dbReference type="ARBA" id="ARBA00010961"/>
    </source>
</evidence>
<name>A0A1H2YMY5_9BACL</name>
<proteinExistence type="inferred from homology"/>
<keyword evidence="4" id="KW-0238">DNA-binding</keyword>
<gene>
    <name evidence="6" type="ORF">SAMN04489725_1461</name>
</gene>
<dbReference type="EMBL" id="FNOJ01000046">
    <property type="protein sequence ID" value="SDX06158.1"/>
    <property type="molecule type" value="Genomic_DNA"/>
</dbReference>
<evidence type="ECO:0000256" key="5">
    <source>
        <dbReference type="ARBA" id="ARBA00023172"/>
    </source>
</evidence>
<keyword evidence="3" id="KW-0815">Transposition</keyword>
<dbReference type="GO" id="GO:0003677">
    <property type="term" value="F:DNA binding"/>
    <property type="evidence" value="ECO:0007669"/>
    <property type="project" value="UniProtKB-KW"/>
</dbReference>
<evidence type="ECO:0000256" key="4">
    <source>
        <dbReference type="ARBA" id="ARBA00023125"/>
    </source>
</evidence>
<evidence type="ECO:0000313" key="6">
    <source>
        <dbReference type="EMBL" id="SDX06158.1"/>
    </source>
</evidence>
<reference evidence="7" key="1">
    <citation type="submission" date="2016-10" db="EMBL/GenBank/DDBJ databases">
        <authorList>
            <person name="Varghese N."/>
        </authorList>
    </citation>
    <scope>NUCLEOTIDE SEQUENCE [LARGE SCALE GENOMIC DNA]</scope>
    <source>
        <strain evidence="7">DSM 12489</strain>
    </source>
</reference>
<evidence type="ECO:0000256" key="3">
    <source>
        <dbReference type="ARBA" id="ARBA00022578"/>
    </source>
</evidence>
<dbReference type="AlphaFoldDB" id="A0A1H2YMY5"/>
<comment type="similarity">
    <text evidence="2">Belongs to the transposase mutator family.</text>
</comment>
<dbReference type="GO" id="GO:0006313">
    <property type="term" value="P:DNA transposition"/>
    <property type="evidence" value="ECO:0007669"/>
    <property type="project" value="InterPro"/>
</dbReference>
<keyword evidence="5" id="KW-0233">DNA recombination</keyword>
<keyword evidence="7" id="KW-1185">Reference proteome</keyword>
<accession>A0A1H2YMY5</accession>
<evidence type="ECO:0000256" key="1">
    <source>
        <dbReference type="ARBA" id="ARBA00002190"/>
    </source>
</evidence>
<comment type="function">
    <text evidence="1">Required for the transposition of the insertion element.</text>
</comment>
<sequence>MNEEGYREILGVMLGDSESEASWTEFFSWLKSVCYLTLTLRP</sequence>
<organism evidence="6 7">
    <name type="scientific">Alicyclobacillus hesperidum</name>
    <dbReference type="NCBI Taxonomy" id="89784"/>
    <lineage>
        <taxon>Bacteria</taxon>
        <taxon>Bacillati</taxon>
        <taxon>Bacillota</taxon>
        <taxon>Bacilli</taxon>
        <taxon>Bacillales</taxon>
        <taxon>Alicyclobacillaceae</taxon>
        <taxon>Alicyclobacillus</taxon>
    </lineage>
</organism>
<dbReference type="Proteomes" id="UP000182589">
    <property type="component" value="Unassembled WGS sequence"/>
</dbReference>
<dbReference type="GO" id="GO:0004803">
    <property type="term" value="F:transposase activity"/>
    <property type="evidence" value="ECO:0007669"/>
    <property type="project" value="InterPro"/>
</dbReference>